<dbReference type="EMBL" id="CAAJGR010000007">
    <property type="protein sequence ID" value="VHO05835.1"/>
    <property type="molecule type" value="Genomic_DNA"/>
</dbReference>
<protein>
    <submittedName>
        <fullName evidence="1">Uncharacterized protein</fullName>
    </submittedName>
</protein>
<gene>
    <name evidence="1" type="ORF">BAL341_2921</name>
</gene>
<evidence type="ECO:0000313" key="1">
    <source>
        <dbReference type="EMBL" id="VHO05835.1"/>
    </source>
</evidence>
<organism evidence="1">
    <name type="scientific">Rheinheimera sp. BAL341</name>
    <dbReference type="NCBI Taxonomy" id="1708203"/>
    <lineage>
        <taxon>Bacteria</taxon>
        <taxon>Pseudomonadati</taxon>
        <taxon>Pseudomonadota</taxon>
        <taxon>Gammaproteobacteria</taxon>
        <taxon>Chromatiales</taxon>
        <taxon>Chromatiaceae</taxon>
        <taxon>Rheinheimera</taxon>
    </lineage>
</organism>
<proteinExistence type="predicted"/>
<dbReference type="AlphaFoldDB" id="A0A486XTW1"/>
<accession>A0A486XTW1</accession>
<reference evidence="1" key="1">
    <citation type="submission" date="2019-04" db="EMBL/GenBank/DDBJ databases">
        <authorList>
            <person name="Brambilla D."/>
        </authorList>
    </citation>
    <scope>NUCLEOTIDE SEQUENCE</scope>
    <source>
        <strain evidence="1">BAL1</strain>
    </source>
</reference>
<sequence>MIQIEQTREYKTYLLNKSLNQQVKRMAVYLMTTLFIDPHSNQLAAAIQPEIQQDNAELVLGWVRQQVCCVSCMQEVDFKALQRDFVRWLLNYDIPVGELQ</sequence>
<name>A0A486XTW1_9GAMM</name>